<evidence type="ECO:0000313" key="3">
    <source>
        <dbReference type="Proteomes" id="UP000318126"/>
    </source>
</evidence>
<dbReference type="EMBL" id="VKGK01000027">
    <property type="protein sequence ID" value="TRY12750.1"/>
    <property type="molecule type" value="Genomic_DNA"/>
</dbReference>
<gene>
    <name evidence="2" type="ORF">FN961_18840</name>
</gene>
<evidence type="ECO:0000259" key="1">
    <source>
        <dbReference type="PROSITE" id="PS50995"/>
    </source>
</evidence>
<dbReference type="GO" id="GO:0006950">
    <property type="term" value="P:response to stress"/>
    <property type="evidence" value="ECO:0007669"/>
    <property type="project" value="TreeGrafter"/>
</dbReference>
<dbReference type="OrthoDB" id="32523at2"/>
<dbReference type="Pfam" id="PF12802">
    <property type="entry name" value="MarR_2"/>
    <property type="match status" value="1"/>
</dbReference>
<dbReference type="AlphaFoldDB" id="A0A553JJW4"/>
<sequence length="180" mass="20497">MRLAQLTKCIGIDDVILFDRVEIMTIDDSSEQFISLYQSVYKNLHSAWEDDVQRPSSEAIAVMNHLVISGPLTVTEAATHFNRAQSAMSELIDRLQANGYVDRVKDARDKRKTFVWLTKSGREIFNKTQEVLDRELLENSMELLTVSERTALIKSLESIASASQAILTKKRQEDETFKSL</sequence>
<dbReference type="InterPro" id="IPR036388">
    <property type="entry name" value="WH-like_DNA-bd_sf"/>
</dbReference>
<dbReference type="SUPFAM" id="SSF46785">
    <property type="entry name" value="Winged helix' DNA-binding domain"/>
    <property type="match status" value="1"/>
</dbReference>
<dbReference type="PROSITE" id="PS50995">
    <property type="entry name" value="HTH_MARR_2"/>
    <property type="match status" value="1"/>
</dbReference>
<dbReference type="GO" id="GO:0003700">
    <property type="term" value="F:DNA-binding transcription factor activity"/>
    <property type="evidence" value="ECO:0007669"/>
    <property type="project" value="InterPro"/>
</dbReference>
<dbReference type="Proteomes" id="UP000318126">
    <property type="component" value="Unassembled WGS sequence"/>
</dbReference>
<accession>A0A553JJW4</accession>
<keyword evidence="3" id="KW-1185">Reference proteome</keyword>
<evidence type="ECO:0000313" key="2">
    <source>
        <dbReference type="EMBL" id="TRY12750.1"/>
    </source>
</evidence>
<dbReference type="InterPro" id="IPR000835">
    <property type="entry name" value="HTH_MarR-typ"/>
</dbReference>
<organism evidence="2 3">
    <name type="scientific">Shewanella hanedai</name>
    <name type="common">Alteromonas hanedai</name>
    <dbReference type="NCBI Taxonomy" id="25"/>
    <lineage>
        <taxon>Bacteria</taxon>
        <taxon>Pseudomonadati</taxon>
        <taxon>Pseudomonadota</taxon>
        <taxon>Gammaproteobacteria</taxon>
        <taxon>Alteromonadales</taxon>
        <taxon>Shewanellaceae</taxon>
        <taxon>Shewanella</taxon>
    </lineage>
</organism>
<protein>
    <submittedName>
        <fullName evidence="2">MarR family transcriptional regulator</fullName>
    </submittedName>
</protein>
<dbReference type="Gene3D" id="1.10.10.10">
    <property type="entry name" value="Winged helix-like DNA-binding domain superfamily/Winged helix DNA-binding domain"/>
    <property type="match status" value="1"/>
</dbReference>
<dbReference type="InterPro" id="IPR036390">
    <property type="entry name" value="WH_DNA-bd_sf"/>
</dbReference>
<name>A0A553JJW4_SHEHA</name>
<dbReference type="SMART" id="SM00347">
    <property type="entry name" value="HTH_MARR"/>
    <property type="match status" value="1"/>
</dbReference>
<dbReference type="InterPro" id="IPR039422">
    <property type="entry name" value="MarR/SlyA-like"/>
</dbReference>
<feature type="domain" description="HTH marR-type" evidence="1">
    <location>
        <begin position="1"/>
        <end position="161"/>
    </location>
</feature>
<proteinExistence type="predicted"/>
<dbReference type="PANTHER" id="PTHR33164">
    <property type="entry name" value="TRANSCRIPTIONAL REGULATOR, MARR FAMILY"/>
    <property type="match status" value="1"/>
</dbReference>
<comment type="caution">
    <text evidence="2">The sequence shown here is derived from an EMBL/GenBank/DDBJ whole genome shotgun (WGS) entry which is preliminary data.</text>
</comment>
<reference evidence="3" key="1">
    <citation type="submission" date="2019-07" db="EMBL/GenBank/DDBJ databases">
        <title>Shewanella sp. YLB-08 draft genomic sequence.</title>
        <authorList>
            <person name="Yu L."/>
        </authorList>
    </citation>
    <scope>NUCLEOTIDE SEQUENCE [LARGE SCALE GENOMIC DNA]</scope>
    <source>
        <strain evidence="3">JCM 20706</strain>
    </source>
</reference>
<dbReference type="PANTHER" id="PTHR33164:SF43">
    <property type="entry name" value="HTH-TYPE TRANSCRIPTIONAL REPRESSOR YETL"/>
    <property type="match status" value="1"/>
</dbReference>